<reference evidence="6 7" key="1">
    <citation type="submission" date="2014-08" db="EMBL/GenBank/DDBJ databases">
        <authorList>
            <person name="Bunnell A."/>
            <person name="Chain P.S."/>
            <person name="Chertkov O."/>
            <person name="Currie B.J."/>
            <person name="Daligault H.E."/>
            <person name="Davenport K.W."/>
            <person name="Davis C."/>
            <person name="Gleasner C.D."/>
            <person name="Johnson S.L."/>
            <person name="Kaestli M."/>
            <person name="Koren S."/>
            <person name="Kunde Y.A."/>
            <person name="Mayo M."/>
            <person name="McMurry K.K."/>
            <person name="Price E.P."/>
            <person name="Reitenga K.G."/>
            <person name="Robison R."/>
            <person name="Rosovitz M.J."/>
            <person name="Sarovich D.S."/>
            <person name="Teshima H."/>
        </authorList>
    </citation>
    <scope>NUCLEOTIDE SEQUENCE [LARGE SCALE GENOMIC DNA]</scope>
    <source>
        <strain evidence="6 7">MSHR44</strain>
    </source>
</reference>
<comment type="caution">
    <text evidence="6">The sequence shown here is derived from an EMBL/GenBank/DDBJ whole genome shotgun (WGS) entry which is preliminary data.</text>
</comment>
<evidence type="ECO:0000256" key="5">
    <source>
        <dbReference type="ARBA" id="ARBA00023163"/>
    </source>
</evidence>
<dbReference type="GO" id="GO:0006355">
    <property type="term" value="P:regulation of DNA-templated transcription"/>
    <property type="evidence" value="ECO:0007669"/>
    <property type="project" value="InterPro"/>
</dbReference>
<dbReference type="GO" id="GO:0000976">
    <property type="term" value="F:transcription cis-regulatory region binding"/>
    <property type="evidence" value="ECO:0007669"/>
    <property type="project" value="TreeGrafter"/>
</dbReference>
<accession>A0A095HNN4</accession>
<dbReference type="SUPFAM" id="SSF52172">
    <property type="entry name" value="CheY-like"/>
    <property type="match status" value="1"/>
</dbReference>
<dbReference type="InterPro" id="IPR001867">
    <property type="entry name" value="OmpR/PhoB-type_DNA-bd"/>
</dbReference>
<organism evidence="6 7">
    <name type="scientific">Burkholderia pseudomallei</name>
    <name type="common">Pseudomonas pseudomallei</name>
    <dbReference type="NCBI Taxonomy" id="28450"/>
    <lineage>
        <taxon>Bacteria</taxon>
        <taxon>Pseudomonadati</taxon>
        <taxon>Pseudomonadota</taxon>
        <taxon>Betaproteobacteria</taxon>
        <taxon>Burkholderiales</taxon>
        <taxon>Burkholderiaceae</taxon>
        <taxon>Burkholderia</taxon>
        <taxon>pseudomallei group</taxon>
    </lineage>
</organism>
<evidence type="ECO:0000256" key="2">
    <source>
        <dbReference type="ARBA" id="ARBA00023012"/>
    </source>
</evidence>
<dbReference type="EMBL" id="JQIM01000010">
    <property type="protein sequence ID" value="KGX06373.1"/>
    <property type="molecule type" value="Genomic_DNA"/>
</dbReference>
<dbReference type="PROSITE" id="PS51755">
    <property type="entry name" value="OMPR_PHOB"/>
    <property type="match status" value="1"/>
</dbReference>
<keyword evidence="3" id="KW-0805">Transcription regulation</keyword>
<dbReference type="KEGG" id="but:X994_802"/>
<dbReference type="GO" id="GO:0000156">
    <property type="term" value="F:phosphorelay response regulator activity"/>
    <property type="evidence" value="ECO:0007669"/>
    <property type="project" value="TreeGrafter"/>
</dbReference>
<name>A0A095HNN4_BURPE</name>
<dbReference type="RefSeq" id="WP_004521471.1">
    <property type="nucleotide sequence ID" value="NZ_AP028081.1"/>
</dbReference>
<protein>
    <submittedName>
        <fullName evidence="6">Uncharacterized protein</fullName>
    </submittedName>
</protein>
<dbReference type="Proteomes" id="UP000030475">
    <property type="component" value="Unassembled WGS sequence"/>
</dbReference>
<dbReference type="CDD" id="cd17574">
    <property type="entry name" value="REC_OmpR"/>
    <property type="match status" value="1"/>
</dbReference>
<evidence type="ECO:0000256" key="4">
    <source>
        <dbReference type="ARBA" id="ARBA00023125"/>
    </source>
</evidence>
<dbReference type="InterPro" id="IPR011006">
    <property type="entry name" value="CheY-like_superfamily"/>
</dbReference>
<evidence type="ECO:0000256" key="3">
    <source>
        <dbReference type="ARBA" id="ARBA00023015"/>
    </source>
</evidence>
<dbReference type="PANTHER" id="PTHR48111">
    <property type="entry name" value="REGULATOR OF RPOS"/>
    <property type="match status" value="1"/>
</dbReference>
<gene>
    <name evidence="6" type="ORF">Y036_122</name>
</gene>
<keyword evidence="2" id="KW-0902">Two-component regulatory system</keyword>
<keyword evidence="4" id="KW-0238">DNA-binding</keyword>
<dbReference type="InterPro" id="IPR039420">
    <property type="entry name" value="WalR-like"/>
</dbReference>
<dbReference type="PANTHER" id="PTHR48111:SF1">
    <property type="entry name" value="TWO-COMPONENT RESPONSE REGULATOR ORR33"/>
    <property type="match status" value="1"/>
</dbReference>
<keyword evidence="1" id="KW-0597">Phosphoprotein</keyword>
<dbReference type="InterPro" id="IPR001789">
    <property type="entry name" value="Sig_transdc_resp-reg_receiver"/>
</dbReference>
<evidence type="ECO:0000256" key="1">
    <source>
        <dbReference type="ARBA" id="ARBA00022553"/>
    </source>
</evidence>
<dbReference type="Pfam" id="PF00072">
    <property type="entry name" value="Response_reg"/>
    <property type="match status" value="1"/>
</dbReference>
<dbReference type="Pfam" id="PF00486">
    <property type="entry name" value="Trans_reg_C"/>
    <property type="match status" value="1"/>
</dbReference>
<dbReference type="SMART" id="SM00448">
    <property type="entry name" value="REC"/>
    <property type="match status" value="1"/>
</dbReference>
<dbReference type="InterPro" id="IPR036388">
    <property type="entry name" value="WH-like_DNA-bd_sf"/>
</dbReference>
<dbReference type="GO" id="GO:0005829">
    <property type="term" value="C:cytosol"/>
    <property type="evidence" value="ECO:0007669"/>
    <property type="project" value="TreeGrafter"/>
</dbReference>
<sequence length="237" mass="27912">MVIYLIEDDEIQAQYYQSMLVEHGWQVKLLLDGERAFREIQRMPPDLIILDRRLPDLDGLEVLMWVRKNYSNIPVLILTNAILESEVVAALEAGADDYVIKPPRKQEFVARVKALYRRATETRTLSELIEIGPYRIQTSEKVVYFHHEAITLSPKEYEIIELLARNIGQIVSRDKMVYQVWGRLPDEAAFRTLDTHIYRIRRKLELTRYNRLILRAVYMHGYRLEYMGINNMMAPAS</sequence>
<keyword evidence="5" id="KW-0804">Transcription</keyword>
<dbReference type="Gene3D" id="1.10.10.10">
    <property type="entry name" value="Winged helix-like DNA-binding domain superfamily/Winged helix DNA-binding domain"/>
    <property type="match status" value="1"/>
</dbReference>
<dbReference type="PROSITE" id="PS50110">
    <property type="entry name" value="RESPONSE_REGULATORY"/>
    <property type="match status" value="1"/>
</dbReference>
<evidence type="ECO:0000313" key="7">
    <source>
        <dbReference type="Proteomes" id="UP000030475"/>
    </source>
</evidence>
<dbReference type="SUPFAM" id="SSF46894">
    <property type="entry name" value="C-terminal effector domain of the bipartite response regulators"/>
    <property type="match status" value="1"/>
</dbReference>
<dbReference type="SMART" id="SM00862">
    <property type="entry name" value="Trans_reg_C"/>
    <property type="match status" value="1"/>
</dbReference>
<proteinExistence type="predicted"/>
<dbReference type="Gene3D" id="6.10.250.690">
    <property type="match status" value="1"/>
</dbReference>
<dbReference type="InterPro" id="IPR016032">
    <property type="entry name" value="Sig_transdc_resp-reg_C-effctor"/>
</dbReference>
<dbReference type="OrthoDB" id="9802426at2"/>
<dbReference type="GO" id="GO:0032993">
    <property type="term" value="C:protein-DNA complex"/>
    <property type="evidence" value="ECO:0007669"/>
    <property type="project" value="TreeGrafter"/>
</dbReference>
<dbReference type="AlphaFoldDB" id="A0A095HNN4"/>
<dbReference type="CDD" id="cd00383">
    <property type="entry name" value="trans_reg_C"/>
    <property type="match status" value="1"/>
</dbReference>
<dbReference type="Gene3D" id="3.40.50.2300">
    <property type="match status" value="1"/>
</dbReference>
<evidence type="ECO:0000313" key="6">
    <source>
        <dbReference type="EMBL" id="KGX06373.1"/>
    </source>
</evidence>